<dbReference type="InterPro" id="IPR023848">
    <property type="entry name" value="TasA"/>
</dbReference>
<sequence length="253" mass="28290">MYIFSLKLGIIFYSLTFSTLYLTGNTGAYFNDTENVNGVIQVGTWPEKWDKSSLLFLPNTKQLTNKNQCLPVKVTIKNGGDKDMHRSVNYEVWWAEKGNPKDGMKISSGEVKALKSGESLVLSLTPTKNGIYKLKAFQRPGHPGKGELWSDEIAVNCFNTKIIEEPKEVPKKTEEVEKAPEQKQKEPTQPLTPETTEEVPPTQTNETKEDIKPIDTTKSSSNAQEAQKTTTQGAINPNSQPVEQNETKKDDPK</sequence>
<feature type="compositionally biased region" description="Basic and acidic residues" evidence="1">
    <location>
        <begin position="166"/>
        <end position="186"/>
    </location>
</feature>
<evidence type="ECO:0000313" key="3">
    <source>
        <dbReference type="Proteomes" id="UP000603641"/>
    </source>
</evidence>
<dbReference type="InterPro" id="IPR023833">
    <property type="entry name" value="Signal_pept_SipW-depend-type"/>
</dbReference>
<name>A0ABR8SN67_9BACL</name>
<keyword evidence="3" id="KW-1185">Reference proteome</keyword>
<evidence type="ECO:0000313" key="2">
    <source>
        <dbReference type="EMBL" id="MBD7964941.1"/>
    </source>
</evidence>
<feature type="compositionally biased region" description="Low complexity" evidence="1">
    <location>
        <begin position="187"/>
        <end position="205"/>
    </location>
</feature>
<dbReference type="NCBIfam" id="TIGR04088">
    <property type="entry name" value="cognate_SipW"/>
    <property type="match status" value="1"/>
</dbReference>
<feature type="compositionally biased region" description="Polar residues" evidence="1">
    <location>
        <begin position="216"/>
        <end position="244"/>
    </location>
</feature>
<accession>A0ABR8SN67</accession>
<feature type="region of interest" description="Disordered" evidence="1">
    <location>
        <begin position="166"/>
        <end position="253"/>
    </location>
</feature>
<dbReference type="Proteomes" id="UP000603641">
    <property type="component" value="Unassembled WGS sequence"/>
</dbReference>
<feature type="compositionally biased region" description="Basic and acidic residues" evidence="1">
    <location>
        <begin position="206"/>
        <end position="215"/>
    </location>
</feature>
<dbReference type="EMBL" id="JACSQM010000005">
    <property type="protein sequence ID" value="MBD7964941.1"/>
    <property type="molecule type" value="Genomic_DNA"/>
</dbReference>
<reference evidence="2 3" key="1">
    <citation type="submission" date="2020-08" db="EMBL/GenBank/DDBJ databases">
        <title>A Genomic Blueprint of the Chicken Gut Microbiome.</title>
        <authorList>
            <person name="Gilroy R."/>
            <person name="Ravi A."/>
            <person name="Getino M."/>
            <person name="Pursley I."/>
            <person name="Horton D.L."/>
            <person name="Alikhan N.-F."/>
            <person name="Baker D."/>
            <person name="Gharbi K."/>
            <person name="Hall N."/>
            <person name="Watson M."/>
            <person name="Adriaenssens E.M."/>
            <person name="Foster-Nyarko E."/>
            <person name="Jarju S."/>
            <person name="Secka A."/>
            <person name="Antonio M."/>
            <person name="Oren A."/>
            <person name="Chaudhuri R."/>
            <person name="La Ragione R.M."/>
            <person name="Hildebrand F."/>
            <person name="Pallen M.J."/>
        </authorList>
    </citation>
    <scope>NUCLEOTIDE SEQUENCE [LARGE SCALE GENOMIC DNA]</scope>
    <source>
        <strain evidence="2 3">Sa2CUA10</strain>
    </source>
</reference>
<evidence type="ECO:0000256" key="1">
    <source>
        <dbReference type="SAM" id="MobiDB-lite"/>
    </source>
</evidence>
<gene>
    <name evidence="2" type="primary">tapA</name>
    <name evidence="2" type="ORF">H9648_12835</name>
</gene>
<organism evidence="2 3">
    <name type="scientific">Fictibacillus norfolkensis</name>
    <dbReference type="NCBI Taxonomy" id="2762233"/>
    <lineage>
        <taxon>Bacteria</taxon>
        <taxon>Bacillati</taxon>
        <taxon>Bacillota</taxon>
        <taxon>Bacilli</taxon>
        <taxon>Bacillales</taxon>
        <taxon>Fictibacillaceae</taxon>
        <taxon>Fictibacillus</taxon>
    </lineage>
</organism>
<protein>
    <submittedName>
        <fullName evidence="2">Amyloid fiber anchoring/assembly protein TapA</fullName>
    </submittedName>
</protein>
<proteinExistence type="predicted"/>
<comment type="caution">
    <text evidence="2">The sequence shown here is derived from an EMBL/GenBank/DDBJ whole genome shotgun (WGS) entry which is preliminary data.</text>
</comment>
<dbReference type="NCBIfam" id="TIGR04087">
    <property type="entry name" value="YqxM_for_SipW"/>
    <property type="match status" value="1"/>
</dbReference>